<gene>
    <name evidence="2" type="ORF">DERYTH_LOCUS18727</name>
</gene>
<dbReference type="InterPro" id="IPR041698">
    <property type="entry name" value="Methyltransf_25"/>
</dbReference>
<feature type="non-terminal residue" evidence="2">
    <location>
        <position position="1"/>
    </location>
</feature>
<evidence type="ECO:0000259" key="1">
    <source>
        <dbReference type="Pfam" id="PF13649"/>
    </source>
</evidence>
<dbReference type="InterPro" id="IPR029063">
    <property type="entry name" value="SAM-dependent_MTases_sf"/>
</dbReference>
<feature type="non-terminal residue" evidence="2">
    <location>
        <position position="294"/>
    </location>
</feature>
<dbReference type="Gene3D" id="3.40.50.150">
    <property type="entry name" value="Vaccinia Virus protein VP39"/>
    <property type="match status" value="1"/>
</dbReference>
<dbReference type="OrthoDB" id="2013972at2759"/>
<dbReference type="AlphaFoldDB" id="A0A9N9J9F3"/>
<evidence type="ECO:0000313" key="3">
    <source>
        <dbReference type="Proteomes" id="UP000789405"/>
    </source>
</evidence>
<protein>
    <submittedName>
        <fullName evidence="2">10613_t:CDS:1</fullName>
    </submittedName>
</protein>
<organism evidence="2 3">
    <name type="scientific">Dentiscutata erythropus</name>
    <dbReference type="NCBI Taxonomy" id="1348616"/>
    <lineage>
        <taxon>Eukaryota</taxon>
        <taxon>Fungi</taxon>
        <taxon>Fungi incertae sedis</taxon>
        <taxon>Mucoromycota</taxon>
        <taxon>Glomeromycotina</taxon>
        <taxon>Glomeromycetes</taxon>
        <taxon>Diversisporales</taxon>
        <taxon>Gigasporaceae</taxon>
        <taxon>Dentiscutata</taxon>
    </lineage>
</organism>
<dbReference type="PANTHER" id="PTHR43591:SF24">
    <property type="entry name" value="2-METHOXY-6-POLYPRENYL-1,4-BENZOQUINOL METHYLASE, MITOCHONDRIAL"/>
    <property type="match status" value="1"/>
</dbReference>
<dbReference type="EMBL" id="CAJVPY010019397">
    <property type="protein sequence ID" value="CAG8771401.1"/>
    <property type="molecule type" value="Genomic_DNA"/>
</dbReference>
<dbReference type="Proteomes" id="UP000789405">
    <property type="component" value="Unassembled WGS sequence"/>
</dbReference>
<feature type="domain" description="Methyltransferase" evidence="1">
    <location>
        <begin position="82"/>
        <end position="174"/>
    </location>
</feature>
<dbReference type="CDD" id="cd02440">
    <property type="entry name" value="AdoMet_MTases"/>
    <property type="match status" value="1"/>
</dbReference>
<accession>A0A9N9J9F3</accession>
<reference evidence="2" key="1">
    <citation type="submission" date="2021-06" db="EMBL/GenBank/DDBJ databases">
        <authorList>
            <person name="Kallberg Y."/>
            <person name="Tangrot J."/>
            <person name="Rosling A."/>
        </authorList>
    </citation>
    <scope>NUCLEOTIDE SEQUENCE</scope>
    <source>
        <strain evidence="2">MA453B</strain>
    </source>
</reference>
<dbReference type="SUPFAM" id="SSF53335">
    <property type="entry name" value="S-adenosyl-L-methionine-dependent methyltransferases"/>
    <property type="match status" value="1"/>
</dbReference>
<evidence type="ECO:0000313" key="2">
    <source>
        <dbReference type="EMBL" id="CAG8771401.1"/>
    </source>
</evidence>
<sequence>MFYGSRWTNKRVLGMKNDYDDGQMSPVDDEEILNVERGDYFHPSTNKDVIRLQMQHFLLRYIWEGNYSSPIHDKFIDGGVRVLDIQCGSGIFITDLATEYPTSTFIGIDDDEARARIQIELPNAEFIHHNDMLEGLPFPDDTFDLVSQRLFTTVSINKWEMFIFPEIIRVLKPNSYFEFMEIPVWNNMGSVTKEILKSYDEYLETINVYHTEPLLLEQIIKRSGLVKNVNCCSKTTHLWKGMIGQLLFRNQLQKIESHKSGLCAYLKISEKQFDSMLETMQDEIVNYKSSLTTY</sequence>
<comment type="caution">
    <text evidence="2">The sequence shown here is derived from an EMBL/GenBank/DDBJ whole genome shotgun (WGS) entry which is preliminary data.</text>
</comment>
<dbReference type="PANTHER" id="PTHR43591">
    <property type="entry name" value="METHYLTRANSFERASE"/>
    <property type="match status" value="1"/>
</dbReference>
<name>A0A9N9J9F3_9GLOM</name>
<dbReference type="GO" id="GO:0008168">
    <property type="term" value="F:methyltransferase activity"/>
    <property type="evidence" value="ECO:0007669"/>
    <property type="project" value="TreeGrafter"/>
</dbReference>
<dbReference type="Pfam" id="PF13649">
    <property type="entry name" value="Methyltransf_25"/>
    <property type="match status" value="1"/>
</dbReference>
<proteinExistence type="predicted"/>
<keyword evidence="3" id="KW-1185">Reference proteome</keyword>